<gene>
    <name evidence="2" type="ORF">ETD86_02610</name>
</gene>
<dbReference type="EMBL" id="VCKY01000005">
    <property type="protein sequence ID" value="TMR25025.1"/>
    <property type="molecule type" value="Genomic_DNA"/>
</dbReference>
<protein>
    <submittedName>
        <fullName evidence="2">Uncharacterized protein</fullName>
    </submittedName>
</protein>
<dbReference type="AlphaFoldDB" id="A0A5S4FW41"/>
<sequence length="115" mass="11568">MVSPWSRRARRLDQHALLASTLALTAIALGALPAHTTDQAAPNLILHDDFEGDLSGGGIAARSPSRLNGTLTNPGSATIASGADGGQALSLPGGVTASAITPYATIPNGLFRGRA</sequence>
<reference evidence="2 3" key="1">
    <citation type="submission" date="2019-05" db="EMBL/GenBank/DDBJ databases">
        <title>Draft genome sequence of Nonomuraea turkmeniaca DSM 43926.</title>
        <authorList>
            <person name="Saricaoglu S."/>
            <person name="Isik K."/>
        </authorList>
    </citation>
    <scope>NUCLEOTIDE SEQUENCE [LARGE SCALE GENOMIC DNA]</scope>
    <source>
        <strain evidence="2 3">DSM 43926</strain>
    </source>
</reference>
<name>A0A5S4FW41_9ACTN</name>
<proteinExistence type="predicted"/>
<dbReference type="RefSeq" id="WP_138664450.1">
    <property type="nucleotide sequence ID" value="NZ_VCKY01000005.1"/>
</dbReference>
<feature type="signal peptide" evidence="1">
    <location>
        <begin position="1"/>
        <end position="36"/>
    </location>
</feature>
<evidence type="ECO:0000256" key="1">
    <source>
        <dbReference type="SAM" id="SignalP"/>
    </source>
</evidence>
<accession>A0A5S4FW41</accession>
<evidence type="ECO:0000313" key="3">
    <source>
        <dbReference type="Proteomes" id="UP000309128"/>
    </source>
</evidence>
<comment type="caution">
    <text evidence="2">The sequence shown here is derived from an EMBL/GenBank/DDBJ whole genome shotgun (WGS) entry which is preliminary data.</text>
</comment>
<keyword evidence="1" id="KW-0732">Signal</keyword>
<dbReference type="Proteomes" id="UP000309128">
    <property type="component" value="Unassembled WGS sequence"/>
</dbReference>
<keyword evidence="3" id="KW-1185">Reference proteome</keyword>
<organism evidence="2 3">
    <name type="scientific">Nonomuraea turkmeniaca</name>
    <dbReference type="NCBI Taxonomy" id="103838"/>
    <lineage>
        <taxon>Bacteria</taxon>
        <taxon>Bacillati</taxon>
        <taxon>Actinomycetota</taxon>
        <taxon>Actinomycetes</taxon>
        <taxon>Streptosporangiales</taxon>
        <taxon>Streptosporangiaceae</taxon>
        <taxon>Nonomuraea</taxon>
    </lineage>
</organism>
<evidence type="ECO:0000313" key="2">
    <source>
        <dbReference type="EMBL" id="TMR25025.1"/>
    </source>
</evidence>
<feature type="chain" id="PRO_5038830657" evidence="1">
    <location>
        <begin position="37"/>
        <end position="115"/>
    </location>
</feature>